<evidence type="ECO:0000313" key="2">
    <source>
        <dbReference type="EMBL" id="CBA16442.1"/>
    </source>
</evidence>
<keyword evidence="3" id="KW-1185">Reference proteome</keyword>
<feature type="signal peptide" evidence="1">
    <location>
        <begin position="1"/>
        <end position="19"/>
    </location>
</feature>
<evidence type="ECO:0000256" key="1">
    <source>
        <dbReference type="SAM" id="SignalP"/>
    </source>
</evidence>
<evidence type="ECO:0000313" key="3">
    <source>
        <dbReference type="Proteomes" id="UP000001890"/>
    </source>
</evidence>
<sequence>MYKKSIVACALLSVAGAGNCGISERSWFFMPNETVTYDFTKTREYFNMGIEAGCDSFNPTKSSFIITYSGTPEAEKRLYVETNDKSNVIHDKNLKTFYVKDATQIAVGFPYGGTYSITNVTPTAIKGTQCDAGYY</sequence>
<dbReference type="AlphaFoldDB" id="D2UEB4"/>
<dbReference type="EMBL" id="FP565176">
    <property type="protein sequence ID" value="CBA16442.1"/>
    <property type="molecule type" value="Genomic_DNA"/>
</dbReference>
<reference evidence="2 3" key="1">
    <citation type="journal article" date="2009" name="BMC Genomics">
        <title>The complete genome sequence of Xanthomonas albilineans provides new insights into the reductive genome evolution of the xylem-limited Xanthomonadaceae.</title>
        <authorList>
            <person name="Pieretti I."/>
            <person name="Royer M."/>
            <person name="Barbe V."/>
            <person name="Carrere S."/>
            <person name="Koebnik R."/>
            <person name="Cociancich S."/>
            <person name="Couloux A."/>
            <person name="Darrasse A."/>
            <person name="Gouzy J."/>
            <person name="Jacques M.A."/>
            <person name="Lauber E."/>
            <person name="Manceau C."/>
            <person name="Mangenot S."/>
            <person name="Poussier S."/>
            <person name="Segurens B."/>
            <person name="Szurek B."/>
            <person name="Verdier V."/>
            <person name="Arlat M."/>
            <person name="Rott P."/>
        </authorList>
    </citation>
    <scope>NUCLEOTIDE SEQUENCE [LARGE SCALE GENOMIC DNA]</scope>
    <source>
        <strain evidence="3">GPE PC73 / CFBP 7063</strain>
    </source>
</reference>
<protein>
    <recommendedName>
        <fullName evidence="4">Secreted protein</fullName>
    </recommendedName>
</protein>
<feature type="chain" id="PRO_5003038268" description="Secreted protein" evidence="1">
    <location>
        <begin position="20"/>
        <end position="135"/>
    </location>
</feature>
<dbReference type="Proteomes" id="UP000001890">
    <property type="component" value="Chromosome"/>
</dbReference>
<evidence type="ECO:0008006" key="4">
    <source>
        <dbReference type="Google" id="ProtNLM"/>
    </source>
</evidence>
<dbReference type="KEGG" id="xal:XALC_1956"/>
<gene>
    <name evidence="2" type="ordered locus">XALc_1956</name>
</gene>
<proteinExistence type="predicted"/>
<name>D2UEB4_XANAP</name>
<keyword evidence="1" id="KW-0732">Signal</keyword>
<organism evidence="2 3">
    <name type="scientific">Xanthomonas albilineans (strain GPE PC73 / CFBP 7063)</name>
    <dbReference type="NCBI Taxonomy" id="380358"/>
    <lineage>
        <taxon>Bacteria</taxon>
        <taxon>Pseudomonadati</taxon>
        <taxon>Pseudomonadota</taxon>
        <taxon>Gammaproteobacteria</taxon>
        <taxon>Lysobacterales</taxon>
        <taxon>Lysobacteraceae</taxon>
        <taxon>Xanthomonas</taxon>
    </lineage>
</organism>
<accession>D2UEB4</accession>
<dbReference type="eggNOG" id="ENOG502ZM6G">
    <property type="taxonomic scope" value="Bacteria"/>
</dbReference>